<dbReference type="GO" id="GO:0072330">
    <property type="term" value="P:monocarboxylic acid biosynthetic process"/>
    <property type="evidence" value="ECO:0007669"/>
    <property type="project" value="UniProtKB-ARBA"/>
</dbReference>
<dbReference type="PANTHER" id="PTHR48182">
    <property type="entry name" value="PROTEIN SERAC1"/>
    <property type="match status" value="1"/>
</dbReference>
<dbReference type="SUPFAM" id="SSF52540">
    <property type="entry name" value="P-loop containing nucleoside triphosphate hydrolases"/>
    <property type="match status" value="1"/>
</dbReference>
<dbReference type="Gene3D" id="3.40.50.1820">
    <property type="entry name" value="alpha/beta hydrolase"/>
    <property type="match status" value="1"/>
</dbReference>
<dbReference type="GO" id="GO:0005739">
    <property type="term" value="C:mitochondrion"/>
    <property type="evidence" value="ECO:0007669"/>
    <property type="project" value="UniProtKB-SubCell"/>
</dbReference>
<dbReference type="AlphaFoldDB" id="A0A167UXY8"/>
<feature type="domain" description="DUF676" evidence="8">
    <location>
        <begin position="36"/>
        <end position="159"/>
    </location>
</feature>
<evidence type="ECO:0000256" key="6">
    <source>
        <dbReference type="ARBA" id="ARBA00023128"/>
    </source>
</evidence>
<gene>
    <name evidence="9" type="ORF">EN45_084180</name>
</gene>
<dbReference type="GO" id="GO:0005783">
    <property type="term" value="C:endoplasmic reticulum"/>
    <property type="evidence" value="ECO:0007669"/>
    <property type="project" value="UniProtKB-SubCell"/>
</dbReference>
<keyword evidence="6" id="KW-0496">Mitochondrion</keyword>
<evidence type="ECO:0000256" key="3">
    <source>
        <dbReference type="ARBA" id="ARBA00004370"/>
    </source>
</evidence>
<dbReference type="GO" id="GO:0016020">
    <property type="term" value="C:membrane"/>
    <property type="evidence" value="ECO:0007669"/>
    <property type="project" value="UniProtKB-SubCell"/>
</dbReference>
<dbReference type="GO" id="GO:0043531">
    <property type="term" value="F:ADP binding"/>
    <property type="evidence" value="ECO:0007669"/>
    <property type="project" value="InterPro"/>
</dbReference>
<keyword evidence="5" id="KW-0256">Endoplasmic reticulum</keyword>
<dbReference type="InterPro" id="IPR029058">
    <property type="entry name" value="AB_hydrolase_fold"/>
</dbReference>
<dbReference type="InterPro" id="IPR007751">
    <property type="entry name" value="DUF676_lipase-like"/>
</dbReference>
<reference evidence="9" key="1">
    <citation type="journal article" date="2014" name="Genome Announc.">
        <title>Complete sequencing and chromosome-scale genome assembly of the industrial progenitor strain P2niaD18 from the penicillin producer Penicillium chrysogenum.</title>
        <authorList>
            <person name="Specht T."/>
            <person name="Dahlmann T.A."/>
            <person name="Zadra I."/>
            <person name="Kurnsteiner H."/>
            <person name="Kuck U."/>
        </authorList>
    </citation>
    <scope>NUCLEOTIDE SEQUENCE [LARGE SCALE GENOMIC DNA]</scope>
    <source>
        <strain evidence="9">P2niaD18</strain>
    </source>
</reference>
<evidence type="ECO:0000256" key="2">
    <source>
        <dbReference type="ARBA" id="ARBA00004240"/>
    </source>
</evidence>
<name>A0A167UXY8_PENCH</name>
<evidence type="ECO:0000256" key="1">
    <source>
        <dbReference type="ARBA" id="ARBA00004173"/>
    </source>
</evidence>
<dbReference type="SUPFAM" id="SSF53474">
    <property type="entry name" value="alpha/beta-Hydrolases"/>
    <property type="match status" value="1"/>
</dbReference>
<evidence type="ECO:0000256" key="4">
    <source>
        <dbReference type="ARBA" id="ARBA00007920"/>
    </source>
</evidence>
<protein>
    <submittedName>
        <fullName evidence="9">Protein SERAC1</fullName>
    </submittedName>
</protein>
<evidence type="ECO:0000256" key="5">
    <source>
        <dbReference type="ARBA" id="ARBA00022824"/>
    </source>
</evidence>
<evidence type="ECO:0000259" key="8">
    <source>
        <dbReference type="Pfam" id="PF05057"/>
    </source>
</evidence>
<dbReference type="Proteomes" id="UP000076449">
    <property type="component" value="Chromosome II"/>
</dbReference>
<dbReference type="InterPro" id="IPR027417">
    <property type="entry name" value="P-loop_NTPase"/>
</dbReference>
<dbReference type="EMBL" id="CM002799">
    <property type="protein sequence ID" value="KZN89782.1"/>
    <property type="molecule type" value="Genomic_DNA"/>
</dbReference>
<keyword evidence="7" id="KW-0472">Membrane</keyword>
<accession>A0A167UXY8</accession>
<dbReference type="PANTHER" id="PTHR48182:SF2">
    <property type="entry name" value="PROTEIN SERAC1"/>
    <property type="match status" value="1"/>
</dbReference>
<dbReference type="Pfam" id="PF05057">
    <property type="entry name" value="DUF676"/>
    <property type="match status" value="1"/>
</dbReference>
<dbReference type="GO" id="GO:0017000">
    <property type="term" value="P:antibiotic biosynthetic process"/>
    <property type="evidence" value="ECO:0007669"/>
    <property type="project" value="UniProtKB-ARBA"/>
</dbReference>
<dbReference type="Gene3D" id="3.40.50.300">
    <property type="entry name" value="P-loop containing nucleotide triphosphate hydrolases"/>
    <property type="match status" value="1"/>
</dbReference>
<organism evidence="9">
    <name type="scientific">Penicillium chrysogenum</name>
    <name type="common">Penicillium notatum</name>
    <dbReference type="NCBI Taxonomy" id="5076"/>
    <lineage>
        <taxon>Eukaryota</taxon>
        <taxon>Fungi</taxon>
        <taxon>Dikarya</taxon>
        <taxon>Ascomycota</taxon>
        <taxon>Pezizomycotina</taxon>
        <taxon>Eurotiomycetes</taxon>
        <taxon>Eurotiomycetidae</taxon>
        <taxon>Eurotiales</taxon>
        <taxon>Aspergillaceae</taxon>
        <taxon>Penicillium</taxon>
        <taxon>Penicillium chrysogenum species complex</taxon>
    </lineage>
</organism>
<dbReference type="InterPro" id="IPR052374">
    <property type="entry name" value="SERAC1"/>
</dbReference>
<comment type="subcellular location">
    <subcellularLocation>
        <location evidence="2">Endoplasmic reticulum</location>
    </subcellularLocation>
    <subcellularLocation>
        <location evidence="3">Membrane</location>
    </subcellularLocation>
    <subcellularLocation>
        <location evidence="1">Mitochondrion</location>
    </subcellularLocation>
</comment>
<comment type="similarity">
    <text evidence="4">Belongs to the putative lipase ROG1 family.</text>
</comment>
<evidence type="ECO:0000313" key="9">
    <source>
        <dbReference type="EMBL" id="KZN89782.1"/>
    </source>
</evidence>
<sequence>MAGEETYGLTVLHDANFNFTTQEKNHSSSVVLFDLVAIHGLNGDAIDTWTHQKTRVMWLKDLLPEALPNIRIMTFGYNARFKNFTAQQDLRSISSKLLNELVDFRTTEEEKSRPIVFVCHSLGGIVAKKALLIGCSEEQEQVQRSVYGVLFLGTPHNGSSLAVMGKLMANIVSACSPMRPPRTLIGVLQKDSQALLEITEDFCKRRNKVKLISFYELELTSIGPFLRKLIVKQQSALLNVPHEIAIPQFADHRNIVRFTSLQDRTFRPVLRRLQKLAQDFQGGSTAQSTSAQELVLAIPFDITTLPCPSFCGRDDVLEIMKTFFYGDPSESPTRRTFALCGLALHYVLQTRSQYKSGVALMNAASVASLEADFDRLHNLLKLGESKNKINSVRSWLSRAENSQWLLVFDNVDDLSSVPIRKYLPAVNWGHVIFTTRDQGIIGEIAQEGHVLKPLTTEDAAQLLLERSGVRHATDNEMEEARDIADLLGSLPLALVHAGAFLRSRHRTLGEYHQLYKTRRNELLRFSTRLGDTNQAILTAWEINFKQAEQESPAATNLLLLFSFLDQASIPELMLHRGSSPQKR</sequence>
<evidence type="ECO:0000256" key="7">
    <source>
        <dbReference type="ARBA" id="ARBA00023136"/>
    </source>
</evidence>
<proteinExistence type="inferred from homology"/>